<dbReference type="HOGENOM" id="CLU_1628252_0_0_1"/>
<feature type="compositionally biased region" description="Polar residues" evidence="1">
    <location>
        <begin position="142"/>
        <end position="153"/>
    </location>
</feature>
<gene>
    <name evidence="2" type="ORF">TRV_06489</name>
</gene>
<evidence type="ECO:0000256" key="1">
    <source>
        <dbReference type="SAM" id="MobiDB-lite"/>
    </source>
</evidence>
<reference evidence="3" key="1">
    <citation type="journal article" date="2011" name="Genome Biol.">
        <title>Comparative and functional genomics provide insights into the pathogenicity of dermatophytic fungi.</title>
        <authorList>
            <person name="Burmester A."/>
            <person name="Shelest E."/>
            <person name="Gloeckner G."/>
            <person name="Heddergott C."/>
            <person name="Schindler S."/>
            <person name="Staib P."/>
            <person name="Heidel A."/>
            <person name="Felder M."/>
            <person name="Petzold A."/>
            <person name="Szafranski K."/>
            <person name="Feuermann M."/>
            <person name="Pedruzzi I."/>
            <person name="Priebe S."/>
            <person name="Groth M."/>
            <person name="Winkler R."/>
            <person name="Li W."/>
            <person name="Kniemeyer O."/>
            <person name="Schroeckh V."/>
            <person name="Hertweck C."/>
            <person name="Hube B."/>
            <person name="White T.C."/>
            <person name="Platzer M."/>
            <person name="Guthke R."/>
            <person name="Heitman J."/>
            <person name="Woestemeyer J."/>
            <person name="Zipfel P.F."/>
            <person name="Monod M."/>
            <person name="Brakhage A.A."/>
        </authorList>
    </citation>
    <scope>NUCLEOTIDE SEQUENCE [LARGE SCALE GENOMIC DNA]</scope>
    <source>
        <strain evidence="3">HKI 0517</strain>
    </source>
</reference>
<organism evidence="2 3">
    <name type="scientific">Trichophyton verrucosum (strain HKI 0517)</name>
    <dbReference type="NCBI Taxonomy" id="663202"/>
    <lineage>
        <taxon>Eukaryota</taxon>
        <taxon>Fungi</taxon>
        <taxon>Dikarya</taxon>
        <taxon>Ascomycota</taxon>
        <taxon>Pezizomycotina</taxon>
        <taxon>Eurotiomycetes</taxon>
        <taxon>Eurotiomycetidae</taxon>
        <taxon>Onygenales</taxon>
        <taxon>Arthrodermataceae</taxon>
        <taxon>Trichophyton</taxon>
    </lineage>
</organism>
<keyword evidence="3" id="KW-1185">Reference proteome</keyword>
<name>D4DH34_TRIVH</name>
<proteinExistence type="predicted"/>
<dbReference type="Proteomes" id="UP000008383">
    <property type="component" value="Unassembled WGS sequence"/>
</dbReference>
<accession>D4DH34</accession>
<comment type="caution">
    <text evidence="2">The sequence shown here is derived from an EMBL/GenBank/DDBJ whole genome shotgun (WGS) entry which is preliminary data.</text>
</comment>
<dbReference type="KEGG" id="tve:TRV_06489"/>
<feature type="region of interest" description="Disordered" evidence="1">
    <location>
        <begin position="129"/>
        <end position="163"/>
    </location>
</feature>
<dbReference type="AlphaFoldDB" id="D4DH34"/>
<dbReference type="GeneID" id="9577934"/>
<protein>
    <submittedName>
        <fullName evidence="2">Uncharacterized protein</fullName>
    </submittedName>
</protein>
<sequence length="163" mass="17518">MVCWLDSSGLAPPLLQDETRYSDGATSCHVIDIICDHSSSAGVSRHRTSVSIRLDIVSSRTASNGYLSSGWVNVLQTFVKDCASSSTLLSAADNDDDDDDDGASLSTKGWRCLVDGLFPASACQPYCTQSPGRKAREKQKEQFSLTNPSSHQPKPTPFCLSLA</sequence>
<evidence type="ECO:0000313" key="2">
    <source>
        <dbReference type="EMBL" id="EFE38829.1"/>
    </source>
</evidence>
<evidence type="ECO:0000313" key="3">
    <source>
        <dbReference type="Proteomes" id="UP000008383"/>
    </source>
</evidence>
<dbReference type="EMBL" id="ACYE01000370">
    <property type="protein sequence ID" value="EFE38829.1"/>
    <property type="molecule type" value="Genomic_DNA"/>
</dbReference>
<dbReference type="RefSeq" id="XP_003019474.1">
    <property type="nucleotide sequence ID" value="XM_003019428.1"/>
</dbReference>